<dbReference type="InterPro" id="IPR041588">
    <property type="entry name" value="Integrase_H2C2"/>
</dbReference>
<dbReference type="InterPro" id="IPR036875">
    <property type="entry name" value="Znf_CCHC_sf"/>
</dbReference>
<gene>
    <name evidence="4" type="ORF">Tci_459053</name>
</gene>
<organism evidence="4">
    <name type="scientific">Tanacetum cinerariifolium</name>
    <name type="common">Dalmatian daisy</name>
    <name type="synonym">Chrysanthemum cinerariifolium</name>
    <dbReference type="NCBI Taxonomy" id="118510"/>
    <lineage>
        <taxon>Eukaryota</taxon>
        <taxon>Viridiplantae</taxon>
        <taxon>Streptophyta</taxon>
        <taxon>Embryophyta</taxon>
        <taxon>Tracheophyta</taxon>
        <taxon>Spermatophyta</taxon>
        <taxon>Magnoliopsida</taxon>
        <taxon>eudicotyledons</taxon>
        <taxon>Gunneridae</taxon>
        <taxon>Pentapetalae</taxon>
        <taxon>asterids</taxon>
        <taxon>campanulids</taxon>
        <taxon>Asterales</taxon>
        <taxon>Asteraceae</taxon>
        <taxon>Asteroideae</taxon>
        <taxon>Anthemideae</taxon>
        <taxon>Anthemidinae</taxon>
        <taxon>Tanacetum</taxon>
    </lineage>
</organism>
<feature type="compositionally biased region" description="Basic and acidic residues" evidence="2">
    <location>
        <begin position="66"/>
        <end position="78"/>
    </location>
</feature>
<keyword evidence="1" id="KW-0479">Metal-binding</keyword>
<dbReference type="PANTHER" id="PTHR15503:SF45">
    <property type="entry name" value="RNA-DIRECTED DNA POLYMERASE HOMOLOG"/>
    <property type="match status" value="1"/>
</dbReference>
<protein>
    <recommendedName>
        <fullName evidence="3">CCHC-type domain-containing protein</fullName>
    </recommendedName>
</protein>
<feature type="region of interest" description="Disordered" evidence="2">
    <location>
        <begin position="55"/>
        <end position="85"/>
    </location>
</feature>
<dbReference type="GO" id="GO:0008270">
    <property type="term" value="F:zinc ion binding"/>
    <property type="evidence" value="ECO:0007669"/>
    <property type="project" value="UniProtKB-KW"/>
</dbReference>
<dbReference type="SUPFAM" id="SSF57756">
    <property type="entry name" value="Retrovirus zinc finger-like domains"/>
    <property type="match status" value="1"/>
</dbReference>
<evidence type="ECO:0000256" key="2">
    <source>
        <dbReference type="SAM" id="MobiDB-lite"/>
    </source>
</evidence>
<accession>A0A699HX73</accession>
<dbReference type="InterPro" id="IPR001878">
    <property type="entry name" value="Znf_CCHC"/>
</dbReference>
<dbReference type="SMART" id="SM00343">
    <property type="entry name" value="ZnF_C2HC"/>
    <property type="match status" value="2"/>
</dbReference>
<dbReference type="Pfam" id="PF17921">
    <property type="entry name" value="Integrase_H2C2"/>
    <property type="match status" value="1"/>
</dbReference>
<reference evidence="4" key="1">
    <citation type="journal article" date="2019" name="Sci. Rep.">
        <title>Draft genome of Tanacetum cinerariifolium, the natural source of mosquito coil.</title>
        <authorList>
            <person name="Yamashiro T."/>
            <person name="Shiraishi A."/>
            <person name="Satake H."/>
            <person name="Nakayama K."/>
        </authorList>
    </citation>
    <scope>NUCLEOTIDE SEQUENCE</scope>
</reference>
<keyword evidence="1" id="KW-0863">Zinc-finger</keyword>
<dbReference type="Pfam" id="PF00098">
    <property type="entry name" value="zf-CCHC"/>
    <property type="match status" value="1"/>
</dbReference>
<keyword evidence="1" id="KW-0862">Zinc</keyword>
<dbReference type="GO" id="GO:0003676">
    <property type="term" value="F:nucleic acid binding"/>
    <property type="evidence" value="ECO:0007669"/>
    <property type="project" value="InterPro"/>
</dbReference>
<feature type="domain" description="CCHC-type" evidence="3">
    <location>
        <begin position="150"/>
        <end position="165"/>
    </location>
</feature>
<evidence type="ECO:0000259" key="3">
    <source>
        <dbReference type="PROSITE" id="PS50158"/>
    </source>
</evidence>
<evidence type="ECO:0000313" key="4">
    <source>
        <dbReference type="EMBL" id="GEY87079.1"/>
    </source>
</evidence>
<name>A0A699HX73_TANCI</name>
<proteinExistence type="predicted"/>
<dbReference type="PANTHER" id="PTHR15503">
    <property type="entry name" value="LDOC1 RELATED"/>
    <property type="match status" value="1"/>
</dbReference>
<evidence type="ECO:0000256" key="1">
    <source>
        <dbReference type="PROSITE-ProRule" id="PRU00047"/>
    </source>
</evidence>
<comment type="caution">
    <text evidence="4">The sequence shown here is derived from an EMBL/GenBank/DDBJ whole genome shotgun (WGS) entry which is preliminary data.</text>
</comment>
<dbReference type="InterPro" id="IPR032567">
    <property type="entry name" value="RTL1-rel"/>
</dbReference>
<dbReference type="Gene3D" id="4.10.60.10">
    <property type="entry name" value="Zinc finger, CCHC-type"/>
    <property type="match status" value="1"/>
</dbReference>
<sequence>MQKLETELWNHTMVRASHAAYTDRFHELSRLVLHLKAVQISGALTDEAVRNGSIKKVKKRGNIGEPSKDRSGRDDNKRTSTRNTFATNPVRRENMVAWPKCTTCNSYHAPGRPCRTCFNCNHSGHLAKDYRGVPRNVNPVYARNLTVKVCYKCGSIGHVRPTCPRLNRAQGPGGNHPNQVAANNGDQVRRNQGNQAKGMAFMLGEEEARKDPNIVTGMDWSSNHKAEIICHEKVVRIPLPDGKLILGAMPVAKSPYRLAPSELEELSGQLKELQDKGEACRTLKGNRIHVDSSKIEAVKNWKATRTPTKIELFNDYDCEIRYHHGKANMVADALSRKEIVKPKKKGLDEMIEQRSNRTLYYLDRIWVPLKGVARTLIMDEAHKSKYSVHLGADKMYYDLRDRYWWHGKGYS</sequence>
<dbReference type="Gene3D" id="1.10.340.70">
    <property type="match status" value="1"/>
</dbReference>
<dbReference type="AlphaFoldDB" id="A0A699HX73"/>
<dbReference type="PROSITE" id="PS50158">
    <property type="entry name" value="ZF_CCHC"/>
    <property type="match status" value="1"/>
</dbReference>
<dbReference type="EMBL" id="BKCJ010217692">
    <property type="protein sequence ID" value="GEY87079.1"/>
    <property type="molecule type" value="Genomic_DNA"/>
</dbReference>